<evidence type="ECO:0000313" key="3">
    <source>
        <dbReference type="Proteomes" id="UP000676079"/>
    </source>
</evidence>
<evidence type="ECO:0000313" key="2">
    <source>
        <dbReference type="EMBL" id="QUX20236.1"/>
    </source>
</evidence>
<feature type="domain" description="N-acetyltransferase" evidence="1">
    <location>
        <begin position="6"/>
        <end position="153"/>
    </location>
</feature>
<proteinExistence type="predicted"/>
<protein>
    <submittedName>
        <fullName evidence="2">GNAT family N-acetyltransferase</fullName>
    </submittedName>
</protein>
<name>A0ABX8BDB1_9ACTN</name>
<dbReference type="RefSeq" id="WP_220561430.1">
    <property type="nucleotide sequence ID" value="NZ_CP074133.1"/>
</dbReference>
<gene>
    <name evidence="2" type="ORF">KGD84_17010</name>
</gene>
<keyword evidence="3" id="KW-1185">Reference proteome</keyword>
<dbReference type="EMBL" id="CP074133">
    <property type="protein sequence ID" value="QUX20236.1"/>
    <property type="molecule type" value="Genomic_DNA"/>
</dbReference>
<organism evidence="2 3">
    <name type="scientific">Nocardiopsis changdeensis</name>
    <dbReference type="NCBI Taxonomy" id="2831969"/>
    <lineage>
        <taxon>Bacteria</taxon>
        <taxon>Bacillati</taxon>
        <taxon>Actinomycetota</taxon>
        <taxon>Actinomycetes</taxon>
        <taxon>Streptosporangiales</taxon>
        <taxon>Nocardiopsidaceae</taxon>
        <taxon>Nocardiopsis</taxon>
    </lineage>
</organism>
<sequence>MSTPSLRAVEITPDNVRAATGIRVRADQDAFVAPVVLSLAEAYASRATAWPRLILDGDRPVAFVMAGFDPDREDPDRRCGIWRLNVAGDEQGRGYGRFAVQAVLDEARRRGHKRVTVSWVPGEGSPEEFYLRLGFRETGRVVGGETVGELLLE</sequence>
<reference evidence="2 3" key="1">
    <citation type="submission" date="2021-05" db="EMBL/GenBank/DDBJ databases">
        <title>Direct Submission.</title>
        <authorList>
            <person name="Li K."/>
            <person name="Gao J."/>
        </authorList>
    </citation>
    <scope>NUCLEOTIDE SEQUENCE [LARGE SCALE GENOMIC DNA]</scope>
    <source>
        <strain evidence="2 3">Mg02</strain>
    </source>
</reference>
<dbReference type="InterPro" id="IPR016181">
    <property type="entry name" value="Acyl_CoA_acyltransferase"/>
</dbReference>
<accession>A0ABX8BDB1</accession>
<evidence type="ECO:0000259" key="1">
    <source>
        <dbReference type="PROSITE" id="PS51186"/>
    </source>
</evidence>
<dbReference type="PROSITE" id="PS51186">
    <property type="entry name" value="GNAT"/>
    <property type="match status" value="1"/>
</dbReference>
<dbReference type="InterPro" id="IPR000182">
    <property type="entry name" value="GNAT_dom"/>
</dbReference>
<dbReference type="Proteomes" id="UP000676079">
    <property type="component" value="Chromosome"/>
</dbReference>
<dbReference type="CDD" id="cd04301">
    <property type="entry name" value="NAT_SF"/>
    <property type="match status" value="1"/>
</dbReference>
<dbReference type="Pfam" id="PF00583">
    <property type="entry name" value="Acetyltransf_1"/>
    <property type="match status" value="1"/>
</dbReference>
<dbReference type="Gene3D" id="3.40.630.30">
    <property type="match status" value="1"/>
</dbReference>
<dbReference type="SUPFAM" id="SSF55729">
    <property type="entry name" value="Acyl-CoA N-acyltransferases (Nat)"/>
    <property type="match status" value="1"/>
</dbReference>